<keyword evidence="2" id="KW-1185">Reference proteome</keyword>
<protein>
    <recommendedName>
        <fullName evidence="3">Carboxypeptidase regulatory-like domain-containing protein</fullName>
    </recommendedName>
</protein>
<comment type="caution">
    <text evidence="1">The sequence shown here is derived from an EMBL/GenBank/DDBJ whole genome shotgun (WGS) entry which is preliminary data.</text>
</comment>
<dbReference type="InterPro" id="IPR008969">
    <property type="entry name" value="CarboxyPept-like_regulatory"/>
</dbReference>
<evidence type="ECO:0000313" key="1">
    <source>
        <dbReference type="EMBL" id="GGN06246.1"/>
    </source>
</evidence>
<sequence>MTSHTDAIDARDIANLGHVRDLFAHADPVPSDLAERVKFAITVHALHAEVAELMDSALLTTRGAEAEVEPTPTESVTFTAASMSLMVTAAPMDSDETEDRVRVDGWVTTPGARVEAVTSEGSSSVISDANGRFVLDDLPHGPVHFVVTDPGNDDTRPVITPTIQI</sequence>
<dbReference type="Proteomes" id="UP000623461">
    <property type="component" value="Unassembled WGS sequence"/>
</dbReference>
<name>A0ABQ2IET3_9MICO</name>
<gene>
    <name evidence="1" type="ORF">GCM10009721_37310</name>
</gene>
<accession>A0ABQ2IET3</accession>
<organism evidence="1 2">
    <name type="scientific">Terrabacter tumescens</name>
    <dbReference type="NCBI Taxonomy" id="60443"/>
    <lineage>
        <taxon>Bacteria</taxon>
        <taxon>Bacillati</taxon>
        <taxon>Actinomycetota</taxon>
        <taxon>Actinomycetes</taxon>
        <taxon>Micrococcales</taxon>
        <taxon>Intrasporangiaceae</taxon>
        <taxon>Terrabacter</taxon>
    </lineage>
</organism>
<dbReference type="SUPFAM" id="SSF49464">
    <property type="entry name" value="Carboxypeptidase regulatory domain-like"/>
    <property type="match status" value="1"/>
</dbReference>
<dbReference type="EMBL" id="BMNZ01000008">
    <property type="protein sequence ID" value="GGN06246.1"/>
    <property type="molecule type" value="Genomic_DNA"/>
</dbReference>
<evidence type="ECO:0008006" key="3">
    <source>
        <dbReference type="Google" id="ProtNLM"/>
    </source>
</evidence>
<dbReference type="RefSeq" id="WP_052358948.1">
    <property type="nucleotide sequence ID" value="NZ_BMNZ01000008.1"/>
</dbReference>
<evidence type="ECO:0000313" key="2">
    <source>
        <dbReference type="Proteomes" id="UP000623461"/>
    </source>
</evidence>
<proteinExistence type="predicted"/>
<reference evidence="2" key="1">
    <citation type="journal article" date="2019" name="Int. J. Syst. Evol. Microbiol.">
        <title>The Global Catalogue of Microorganisms (GCM) 10K type strain sequencing project: providing services to taxonomists for standard genome sequencing and annotation.</title>
        <authorList>
            <consortium name="The Broad Institute Genomics Platform"/>
            <consortium name="The Broad Institute Genome Sequencing Center for Infectious Disease"/>
            <person name="Wu L."/>
            <person name="Ma J."/>
        </authorList>
    </citation>
    <scope>NUCLEOTIDE SEQUENCE [LARGE SCALE GENOMIC DNA]</scope>
    <source>
        <strain evidence="2">JCM 1365</strain>
    </source>
</reference>